<accession>A0A518JR35</accession>
<dbReference type="RefSeq" id="WP_145093147.1">
    <property type="nucleotide sequence ID" value="NZ_CP036348.1"/>
</dbReference>
<sequence>MNDTEHKACYGNIFPRHIGSGDPVGKVFSIRTEPSSGMIRTKPRVETDVKQWDACRKCPEFESCYQLSMASIAMETAVASHY</sequence>
<protein>
    <submittedName>
        <fullName evidence="1">Uncharacterized protein</fullName>
    </submittedName>
</protein>
<gene>
    <name evidence="1" type="ORF">Poly24_17040</name>
</gene>
<keyword evidence="2" id="KW-1185">Reference proteome</keyword>
<reference evidence="1 2" key="1">
    <citation type="submission" date="2019-02" db="EMBL/GenBank/DDBJ databases">
        <title>Deep-cultivation of Planctomycetes and their phenomic and genomic characterization uncovers novel biology.</title>
        <authorList>
            <person name="Wiegand S."/>
            <person name="Jogler M."/>
            <person name="Boedeker C."/>
            <person name="Pinto D."/>
            <person name="Vollmers J."/>
            <person name="Rivas-Marin E."/>
            <person name="Kohn T."/>
            <person name="Peeters S.H."/>
            <person name="Heuer A."/>
            <person name="Rast P."/>
            <person name="Oberbeckmann S."/>
            <person name="Bunk B."/>
            <person name="Jeske O."/>
            <person name="Meyerdierks A."/>
            <person name="Storesund J.E."/>
            <person name="Kallscheuer N."/>
            <person name="Luecker S."/>
            <person name="Lage O.M."/>
            <person name="Pohl T."/>
            <person name="Merkel B.J."/>
            <person name="Hornburger P."/>
            <person name="Mueller R.-W."/>
            <person name="Bruemmer F."/>
            <person name="Labrenz M."/>
            <person name="Spormann A.M."/>
            <person name="Op den Camp H."/>
            <person name="Overmann J."/>
            <person name="Amann R."/>
            <person name="Jetten M.S.M."/>
            <person name="Mascher T."/>
            <person name="Medema M.H."/>
            <person name="Devos D.P."/>
            <person name="Kaster A.-K."/>
            <person name="Ovreas L."/>
            <person name="Rohde M."/>
            <person name="Galperin M.Y."/>
            <person name="Jogler C."/>
        </authorList>
    </citation>
    <scope>NUCLEOTIDE SEQUENCE [LARGE SCALE GENOMIC DNA]</scope>
    <source>
        <strain evidence="1 2">Poly24</strain>
    </source>
</reference>
<proteinExistence type="predicted"/>
<dbReference type="Proteomes" id="UP000315082">
    <property type="component" value="Chromosome"/>
</dbReference>
<organism evidence="1 2">
    <name type="scientific">Rosistilla carotiformis</name>
    <dbReference type="NCBI Taxonomy" id="2528017"/>
    <lineage>
        <taxon>Bacteria</taxon>
        <taxon>Pseudomonadati</taxon>
        <taxon>Planctomycetota</taxon>
        <taxon>Planctomycetia</taxon>
        <taxon>Pirellulales</taxon>
        <taxon>Pirellulaceae</taxon>
        <taxon>Rosistilla</taxon>
    </lineage>
</organism>
<evidence type="ECO:0000313" key="1">
    <source>
        <dbReference type="EMBL" id="QDV67998.1"/>
    </source>
</evidence>
<name>A0A518JR35_9BACT</name>
<dbReference type="KEGG" id="rcf:Poly24_17040"/>
<dbReference type="AlphaFoldDB" id="A0A518JR35"/>
<evidence type="ECO:0000313" key="2">
    <source>
        <dbReference type="Proteomes" id="UP000315082"/>
    </source>
</evidence>
<dbReference type="OrthoDB" id="7889106at2"/>
<dbReference type="EMBL" id="CP036348">
    <property type="protein sequence ID" value="QDV67998.1"/>
    <property type="molecule type" value="Genomic_DNA"/>
</dbReference>